<organism evidence="1">
    <name type="scientific">Anopheles darlingi</name>
    <name type="common">Mosquito</name>
    <dbReference type="NCBI Taxonomy" id="43151"/>
    <lineage>
        <taxon>Eukaryota</taxon>
        <taxon>Metazoa</taxon>
        <taxon>Ecdysozoa</taxon>
        <taxon>Arthropoda</taxon>
        <taxon>Hexapoda</taxon>
        <taxon>Insecta</taxon>
        <taxon>Pterygota</taxon>
        <taxon>Neoptera</taxon>
        <taxon>Endopterygota</taxon>
        <taxon>Diptera</taxon>
        <taxon>Nematocera</taxon>
        <taxon>Culicoidea</taxon>
        <taxon>Culicidae</taxon>
        <taxon>Anophelinae</taxon>
        <taxon>Anopheles</taxon>
    </lineage>
</organism>
<evidence type="ECO:0000313" key="1">
    <source>
        <dbReference type="EMBL" id="MBW64852.1"/>
    </source>
</evidence>
<sequence length="112" mass="12181">MMFYNWNELSINPSARIKWRASLVPAAAVIPAPLAYIKIVAVKTFEVDSCPTQAGPWRLVTQCGASGASGFRLRLTTQCAWAATLCPRVRLAVASGPQCPATCVYLEQIRVL</sequence>
<dbReference type="AlphaFoldDB" id="A0A2M4CHM6"/>
<accession>A0A2M4CHM6</accession>
<name>A0A2M4CHM6_ANODA</name>
<protein>
    <submittedName>
        <fullName evidence="1">Putative gk26737 rrna</fullName>
    </submittedName>
</protein>
<dbReference type="EMBL" id="GGFL01000674">
    <property type="protein sequence ID" value="MBW64852.1"/>
    <property type="molecule type" value="Transcribed_RNA"/>
</dbReference>
<proteinExistence type="predicted"/>
<reference evidence="1" key="1">
    <citation type="submission" date="2018-01" db="EMBL/GenBank/DDBJ databases">
        <title>An insight into the sialome of Amazonian anophelines.</title>
        <authorList>
            <person name="Ribeiro J.M."/>
            <person name="Scarpassa V."/>
            <person name="Calvo E."/>
        </authorList>
    </citation>
    <scope>NUCLEOTIDE SEQUENCE</scope>
</reference>